<dbReference type="GO" id="GO:0016620">
    <property type="term" value="F:oxidoreductase activity, acting on the aldehyde or oxo group of donors, NAD or NADP as acceptor"/>
    <property type="evidence" value="ECO:0007669"/>
    <property type="project" value="InterPro"/>
</dbReference>
<evidence type="ECO:0000259" key="3">
    <source>
        <dbReference type="Pfam" id="PF00171"/>
    </source>
</evidence>
<dbReference type="PANTHER" id="PTHR43353:SF3">
    <property type="entry name" value="ALDEHYDE DEHYDROGENASE-RELATED"/>
    <property type="match status" value="1"/>
</dbReference>
<reference evidence="4 5" key="1">
    <citation type="submission" date="2018-06" db="EMBL/GenBank/DDBJ databases">
        <title>Streptacidiphilus pinicola sp. nov., isolated from pine grove soil.</title>
        <authorList>
            <person name="Roh S.G."/>
            <person name="Park S."/>
            <person name="Kim M.-K."/>
            <person name="Yun B.-R."/>
            <person name="Park J."/>
            <person name="Kim M.J."/>
            <person name="Kim Y.S."/>
            <person name="Kim S.B."/>
        </authorList>
    </citation>
    <scope>NUCLEOTIDE SEQUENCE [LARGE SCALE GENOMIC DNA]</scope>
    <source>
        <strain evidence="4 5">MMS16-CNU450</strain>
    </source>
</reference>
<protein>
    <submittedName>
        <fullName evidence="4">Aldehyde dehydrogenase (NADP(+))</fullName>
    </submittedName>
</protein>
<dbReference type="EMBL" id="QKYN01000011">
    <property type="protein sequence ID" value="RAG87139.1"/>
    <property type="molecule type" value="Genomic_DNA"/>
</dbReference>
<name>A0A2X0KJI9_9ACTN</name>
<dbReference type="AlphaFoldDB" id="A0A2X0KJI9"/>
<dbReference type="RefSeq" id="WP_111499187.1">
    <property type="nucleotide sequence ID" value="NZ_QKYN01000011.1"/>
</dbReference>
<proteinExistence type="predicted"/>
<dbReference type="InterPro" id="IPR016163">
    <property type="entry name" value="Ald_DH_C"/>
</dbReference>
<keyword evidence="1" id="KW-0560">Oxidoreductase</keyword>
<dbReference type="Proteomes" id="UP000248889">
    <property type="component" value="Unassembled WGS sequence"/>
</dbReference>
<evidence type="ECO:0000256" key="1">
    <source>
        <dbReference type="ARBA" id="ARBA00023002"/>
    </source>
</evidence>
<dbReference type="InterPro" id="IPR050740">
    <property type="entry name" value="Aldehyde_DH_Superfamily"/>
</dbReference>
<evidence type="ECO:0000256" key="2">
    <source>
        <dbReference type="SAM" id="MobiDB-lite"/>
    </source>
</evidence>
<gene>
    <name evidence="4" type="ORF">DN069_02865</name>
</gene>
<dbReference type="Gene3D" id="3.40.309.10">
    <property type="entry name" value="Aldehyde Dehydrogenase, Chain A, domain 2"/>
    <property type="match status" value="1"/>
</dbReference>
<feature type="domain" description="Aldehyde dehydrogenase" evidence="3">
    <location>
        <begin position="26"/>
        <end position="451"/>
    </location>
</feature>
<dbReference type="InterPro" id="IPR016161">
    <property type="entry name" value="Ald_DH/histidinol_DH"/>
</dbReference>
<keyword evidence="5" id="KW-1185">Reference proteome</keyword>
<dbReference type="Pfam" id="PF00171">
    <property type="entry name" value="Aldedh"/>
    <property type="match status" value="1"/>
</dbReference>
<dbReference type="OrthoDB" id="9770537at2"/>
<feature type="region of interest" description="Disordered" evidence="2">
    <location>
        <begin position="1"/>
        <end position="20"/>
    </location>
</feature>
<dbReference type="PANTHER" id="PTHR43353">
    <property type="entry name" value="SUCCINATE-SEMIALDEHYDE DEHYDROGENASE, MITOCHONDRIAL"/>
    <property type="match status" value="1"/>
</dbReference>
<dbReference type="InterPro" id="IPR016162">
    <property type="entry name" value="Ald_DH_N"/>
</dbReference>
<sequence length="496" mass="50299">MGAESVWSVDPRTGERRGNEPVAVVSGPAAVDAAVRAAHAALPALADRARRAALLRAAAERLHAAGPELVAAADAETALGAPRLTGELARTVFQLRYFAGLVDDAAGPGGFLDVRRDSADPALAPPRPDLYRVKVPLGVVGVFAASNFPFAFSVPGGDTASALAAGCPVVVKAHPDHPETSERAVAALRDAAREVGLPEGTIGLVHGFEAGPELVRHPLVAGVGFTGSPRGGRALFDLAATRPRPIPFHGELGSVNPVLVTGAGLAAPGAGEELARGLAGSFTLGMGQFCTKPGLVLVPAGAAGDAFEKALADATAQAPAGVLLDARMRDAFLTGFARRAGLADVQTLAPAGPAATPDAPQAVRAGVLSVPARAALRGSHEALLEECFGPATVLVRYADAAEADAVLARLDGCLTATLHTPATDPDATARLAALARFAGRVLFGGWPTGVAVADAMHHGGPYPASTSTSTSVGATAVERWLRPVSFQTVPEELLPR</sequence>
<dbReference type="Gene3D" id="3.40.605.10">
    <property type="entry name" value="Aldehyde Dehydrogenase, Chain A, domain 1"/>
    <property type="match status" value="1"/>
</dbReference>
<organism evidence="4 5">
    <name type="scientific">Streptacidiphilus pinicola</name>
    <dbReference type="NCBI Taxonomy" id="2219663"/>
    <lineage>
        <taxon>Bacteria</taxon>
        <taxon>Bacillati</taxon>
        <taxon>Actinomycetota</taxon>
        <taxon>Actinomycetes</taxon>
        <taxon>Kitasatosporales</taxon>
        <taxon>Streptomycetaceae</taxon>
        <taxon>Streptacidiphilus</taxon>
    </lineage>
</organism>
<evidence type="ECO:0000313" key="5">
    <source>
        <dbReference type="Proteomes" id="UP000248889"/>
    </source>
</evidence>
<dbReference type="InterPro" id="IPR015590">
    <property type="entry name" value="Aldehyde_DH_dom"/>
</dbReference>
<evidence type="ECO:0000313" key="4">
    <source>
        <dbReference type="EMBL" id="RAG87139.1"/>
    </source>
</evidence>
<dbReference type="SUPFAM" id="SSF53720">
    <property type="entry name" value="ALDH-like"/>
    <property type="match status" value="1"/>
</dbReference>
<accession>A0A2X0KJI9</accession>
<comment type="caution">
    <text evidence="4">The sequence shown here is derived from an EMBL/GenBank/DDBJ whole genome shotgun (WGS) entry which is preliminary data.</text>
</comment>